<evidence type="ECO:0000313" key="3">
    <source>
        <dbReference type="Proteomes" id="UP000509346"/>
    </source>
</evidence>
<evidence type="ECO:0000256" key="1">
    <source>
        <dbReference type="SAM" id="MobiDB-lite"/>
    </source>
</evidence>
<organism evidence="2 3">
    <name type="scientific">Halosimplex pelagicum</name>
    <dbReference type="NCBI Taxonomy" id="869886"/>
    <lineage>
        <taxon>Archaea</taxon>
        <taxon>Methanobacteriati</taxon>
        <taxon>Methanobacteriota</taxon>
        <taxon>Stenosarchaea group</taxon>
        <taxon>Halobacteria</taxon>
        <taxon>Halobacteriales</taxon>
        <taxon>Haloarculaceae</taxon>
        <taxon>Halosimplex</taxon>
    </lineage>
</organism>
<name>A0A7D5TCM2_9EURY</name>
<keyword evidence="3" id="KW-1185">Reference proteome</keyword>
<gene>
    <name evidence="2" type="ORF">HZS54_17055</name>
</gene>
<dbReference type="Proteomes" id="UP000509346">
    <property type="component" value="Chromosome"/>
</dbReference>
<proteinExistence type="predicted"/>
<evidence type="ECO:0000313" key="2">
    <source>
        <dbReference type="EMBL" id="QLH83233.1"/>
    </source>
</evidence>
<dbReference type="RefSeq" id="WP_179918283.1">
    <property type="nucleotide sequence ID" value="NZ_CP058909.1"/>
</dbReference>
<sequence length="71" mass="8016">MSGTDRPSAINVRSDEDAPDECENCPRVLKTVAYVNGRTLCGRCYGWKMGYYRGEPEYSVDTDQEGHGDHR</sequence>
<protein>
    <submittedName>
        <fullName evidence="2">Uncharacterized protein</fullName>
    </submittedName>
</protein>
<dbReference type="EMBL" id="CP058909">
    <property type="protein sequence ID" value="QLH83233.1"/>
    <property type="molecule type" value="Genomic_DNA"/>
</dbReference>
<reference evidence="2 3" key="1">
    <citation type="submission" date="2020-07" db="EMBL/GenBank/DDBJ databases">
        <title>Halosimplex litoreum sp. nov. and Halosimplex rubrum sp. nov., isolated from different salt environments.</title>
        <authorList>
            <person name="Cui H."/>
        </authorList>
    </citation>
    <scope>NUCLEOTIDE SEQUENCE [LARGE SCALE GENOMIC DNA]</scope>
    <source>
        <strain evidence="2 3">R2</strain>
    </source>
</reference>
<accession>A0A7D5TCM2</accession>
<dbReference type="AlphaFoldDB" id="A0A7D5TCM2"/>
<dbReference type="GeneID" id="56084334"/>
<feature type="region of interest" description="Disordered" evidence="1">
    <location>
        <begin position="1"/>
        <end position="22"/>
    </location>
</feature>
<dbReference type="KEGG" id="hpel:HZS54_17055"/>